<evidence type="ECO:0000256" key="1">
    <source>
        <dbReference type="SAM" id="Phobius"/>
    </source>
</evidence>
<keyword evidence="1" id="KW-0812">Transmembrane</keyword>
<dbReference type="STRING" id="69004.A0A182Q5L3"/>
<dbReference type="AlphaFoldDB" id="A0A182Q5L3"/>
<organism evidence="2 3">
    <name type="scientific">Anopheles farauti</name>
    <dbReference type="NCBI Taxonomy" id="69004"/>
    <lineage>
        <taxon>Eukaryota</taxon>
        <taxon>Metazoa</taxon>
        <taxon>Ecdysozoa</taxon>
        <taxon>Arthropoda</taxon>
        <taxon>Hexapoda</taxon>
        <taxon>Insecta</taxon>
        <taxon>Pterygota</taxon>
        <taxon>Neoptera</taxon>
        <taxon>Endopterygota</taxon>
        <taxon>Diptera</taxon>
        <taxon>Nematocera</taxon>
        <taxon>Culicoidea</taxon>
        <taxon>Culicidae</taxon>
        <taxon>Anophelinae</taxon>
        <taxon>Anopheles</taxon>
    </lineage>
</organism>
<evidence type="ECO:0000313" key="3">
    <source>
        <dbReference type="Proteomes" id="UP000075886"/>
    </source>
</evidence>
<proteinExistence type="predicted"/>
<evidence type="ECO:0000313" key="2">
    <source>
        <dbReference type="EnsemblMetazoa" id="AFAF003511-PA"/>
    </source>
</evidence>
<dbReference type="SUPFAM" id="SSF52058">
    <property type="entry name" value="L domain-like"/>
    <property type="match status" value="1"/>
</dbReference>
<dbReference type="EnsemblMetazoa" id="AFAF003511-RA">
    <property type="protein sequence ID" value="AFAF003511-PA"/>
    <property type="gene ID" value="AFAF003511"/>
</dbReference>
<keyword evidence="3" id="KW-1185">Reference proteome</keyword>
<dbReference type="Proteomes" id="UP000075886">
    <property type="component" value="Unassembled WGS sequence"/>
</dbReference>
<keyword evidence="1" id="KW-0472">Membrane</keyword>
<dbReference type="VEuPathDB" id="VectorBase:AFAF003511"/>
<name>A0A182Q5L3_9DIPT</name>
<protein>
    <submittedName>
        <fullName evidence="2">Uncharacterized protein</fullName>
    </submittedName>
</protein>
<sequence>MLDLSYNNLDRFDFEILTSSTNLERIYIDGNRLKSIDYEHLRKTFPSLAWLGVSNNNWNCSYLIKLVRYCTENSITLYKPSLSVQNQTNVKGIYCYDDKNPLANWNTTLQQIAVHPHLNNTSEESALQAMLQRVLDDVRRFSETHANVASQTTNLEGSVYNLTQNQFILQGQLNSLQQSLFEVRLSLLSNRTNGNASSVTNDELRQMIETANNLTLDKQELSAKKLDFKLYEQSFKVEKALEIAKENGDKLTALAKRVEQWIANVVRSGGYDDVLAHDRLQQLQLLYKSDSGSGSHRDGVMIAILVVMCLMMGFVVVVFLKWSRRPFAIERKRYSNRDNSLMTIVDNSV</sequence>
<reference evidence="2" key="2">
    <citation type="submission" date="2020-05" db="UniProtKB">
        <authorList>
            <consortium name="EnsemblMetazoa"/>
        </authorList>
    </citation>
    <scope>IDENTIFICATION</scope>
    <source>
        <strain evidence="2">FAR1</strain>
    </source>
</reference>
<dbReference type="Gene3D" id="3.80.10.10">
    <property type="entry name" value="Ribonuclease Inhibitor"/>
    <property type="match status" value="1"/>
</dbReference>
<reference evidence="3" key="1">
    <citation type="submission" date="2014-01" db="EMBL/GenBank/DDBJ databases">
        <title>The Genome Sequence of Anopheles farauti FAR1 (V2).</title>
        <authorList>
            <consortium name="The Broad Institute Genomics Platform"/>
            <person name="Neafsey D.E."/>
            <person name="Besansky N."/>
            <person name="Howell P."/>
            <person name="Walton C."/>
            <person name="Young S.K."/>
            <person name="Zeng Q."/>
            <person name="Gargeya S."/>
            <person name="Fitzgerald M."/>
            <person name="Haas B."/>
            <person name="Abouelleil A."/>
            <person name="Allen A.W."/>
            <person name="Alvarado L."/>
            <person name="Arachchi H.M."/>
            <person name="Berlin A.M."/>
            <person name="Chapman S.B."/>
            <person name="Gainer-Dewar J."/>
            <person name="Goldberg J."/>
            <person name="Griggs A."/>
            <person name="Gujja S."/>
            <person name="Hansen M."/>
            <person name="Howarth C."/>
            <person name="Imamovic A."/>
            <person name="Ireland A."/>
            <person name="Larimer J."/>
            <person name="McCowan C."/>
            <person name="Murphy C."/>
            <person name="Pearson M."/>
            <person name="Poon T.W."/>
            <person name="Priest M."/>
            <person name="Roberts A."/>
            <person name="Saif S."/>
            <person name="Shea T."/>
            <person name="Sisk P."/>
            <person name="Sykes S."/>
            <person name="Wortman J."/>
            <person name="Nusbaum C."/>
            <person name="Birren B."/>
        </authorList>
    </citation>
    <scope>NUCLEOTIDE SEQUENCE [LARGE SCALE GENOMIC DNA]</scope>
    <source>
        <strain evidence="3">FAR1</strain>
    </source>
</reference>
<dbReference type="InterPro" id="IPR032675">
    <property type="entry name" value="LRR_dom_sf"/>
</dbReference>
<keyword evidence="1" id="KW-1133">Transmembrane helix</keyword>
<dbReference type="EMBL" id="AXCN02000705">
    <property type="status" value="NOT_ANNOTATED_CDS"/>
    <property type="molecule type" value="Genomic_DNA"/>
</dbReference>
<feature type="transmembrane region" description="Helical" evidence="1">
    <location>
        <begin position="300"/>
        <end position="322"/>
    </location>
</feature>
<accession>A0A182Q5L3</accession>